<evidence type="ECO:0000256" key="1">
    <source>
        <dbReference type="ARBA" id="ARBA00023277"/>
    </source>
</evidence>
<keyword evidence="1" id="KW-0119">Carbohydrate metabolism</keyword>
<gene>
    <name evidence="2" type="ORF">E5161_06770</name>
</gene>
<dbReference type="Gene3D" id="3.20.20.70">
    <property type="entry name" value="Aldolase class I"/>
    <property type="match status" value="1"/>
</dbReference>
<dbReference type="PANTHER" id="PTHR31268:SF32">
    <property type="entry name" value="GALACTINOL--SUCROSE GALACTOSYLTRANSFERASE 2-RELATED"/>
    <property type="match status" value="1"/>
</dbReference>
<evidence type="ECO:0000313" key="3">
    <source>
        <dbReference type="Proteomes" id="UP000309673"/>
    </source>
</evidence>
<comment type="caution">
    <text evidence="2">The sequence shown here is derived from an EMBL/GenBank/DDBJ whole genome shotgun (WGS) entry which is preliminary data.</text>
</comment>
<protein>
    <recommendedName>
        <fullName evidence="4">Raffinose synthase Sip1-like protein</fullName>
    </recommendedName>
</protein>
<organism evidence="2 3">
    <name type="scientific">Cohnella pontilimi</name>
    <dbReference type="NCBI Taxonomy" id="2564100"/>
    <lineage>
        <taxon>Bacteria</taxon>
        <taxon>Bacillati</taxon>
        <taxon>Bacillota</taxon>
        <taxon>Bacilli</taxon>
        <taxon>Bacillales</taxon>
        <taxon>Paenibacillaceae</taxon>
        <taxon>Cohnella</taxon>
    </lineage>
</organism>
<dbReference type="OrthoDB" id="9758822at2"/>
<accession>A0A4U0FFH5</accession>
<reference evidence="2 3" key="1">
    <citation type="submission" date="2019-04" db="EMBL/GenBank/DDBJ databases">
        <title>Cohnella sp. nov., isolated from soil.</title>
        <authorList>
            <person name="Kim W."/>
        </authorList>
    </citation>
    <scope>NUCLEOTIDE SEQUENCE [LARGE SCALE GENOMIC DNA]</scope>
    <source>
        <strain evidence="2 3">CAU 1483</strain>
    </source>
</reference>
<dbReference type="RefSeq" id="WP_136776931.1">
    <property type="nucleotide sequence ID" value="NZ_SUPK01000002.1"/>
</dbReference>
<sequence>MFQVHENEKQLHILYRETPVLADITISVRLNDLSELPLELQSVVTLEPSASTKGAVEQVLTYSDAGSIATATLNIRSELSAVHVSMYAEVKNEHLFGKQRYLAGENGIMIRIGRTVPVDGVMAIYQHKDWWTRPSFERDLTKLPERTQSMLLQSGNLYYHLLPVTSGHVRSDLRGTPEGLQVVLSTYRDGFDRYDAYAFVLAAGTDPFELTRSTVRSALSRLDVPAYHREDKEYPETLDYLGWCSWDAFYHKVNADGLREKLGELQDMGLPVKWVMIDDGWSDVKNLRLNAFEADTEKFPFGLEPVVAELKQRFGVRWVGVWHTIMGYWAGIEHSSQLAADFKQYLFETYNHRIIPSPSAADAFGFWNAWHSFLKKKGIDFVKVDGQSSVFNFMRYYRSVGESARAAHTALEASVGLHFNRTMINCMGMGAENIWNRQMTAVSRNSDDFVPQEERSFQEHALQNAYNSLYHGQFFWGDWDMFWTINPDGRQNAVLRAVSGGPVYISDPVGRTDPEQVWPLVFRDGKIVRGEQPGMPTADCLTIDPTVERAPLKVWNHSNGSGLIAAFHVNKDSSSVSGSVRPSDVPKLQGERFVVYDYFNKTVFTLGREESHPFELADNGVALFVIVPADAFFTPVGLLNKYIPSAAVLNHWTSGPRHYVRLREGGVFGFLSERQPQTVTVNGSLAELVVFDPASRLYTVDCSSEIGEVFVEFIYQS</sequence>
<dbReference type="EMBL" id="SUPK01000002">
    <property type="protein sequence ID" value="TJY43570.1"/>
    <property type="molecule type" value="Genomic_DNA"/>
</dbReference>
<dbReference type="PANTHER" id="PTHR31268">
    <property type="match status" value="1"/>
</dbReference>
<evidence type="ECO:0008006" key="4">
    <source>
        <dbReference type="Google" id="ProtNLM"/>
    </source>
</evidence>
<dbReference type="InterPro" id="IPR008811">
    <property type="entry name" value="Glycosyl_hydrolases_36"/>
</dbReference>
<dbReference type="SUPFAM" id="SSF51445">
    <property type="entry name" value="(Trans)glycosidases"/>
    <property type="match status" value="1"/>
</dbReference>
<dbReference type="Proteomes" id="UP000309673">
    <property type="component" value="Unassembled WGS sequence"/>
</dbReference>
<dbReference type="Pfam" id="PF05691">
    <property type="entry name" value="Raffinose_syn"/>
    <property type="match status" value="2"/>
</dbReference>
<dbReference type="InterPro" id="IPR013785">
    <property type="entry name" value="Aldolase_TIM"/>
</dbReference>
<dbReference type="AlphaFoldDB" id="A0A4U0FFH5"/>
<proteinExistence type="predicted"/>
<dbReference type="InterPro" id="IPR017853">
    <property type="entry name" value="GH"/>
</dbReference>
<keyword evidence="3" id="KW-1185">Reference proteome</keyword>
<name>A0A4U0FFH5_9BACL</name>
<evidence type="ECO:0000313" key="2">
    <source>
        <dbReference type="EMBL" id="TJY43570.1"/>
    </source>
</evidence>